<sequence>MTMENQSDQNIIPQQYTGTSMDALEERISASTEEAITLFNRTATKLLSINDWGKYAGMSAFQLMDPHGIKAERAAEEGDFIRIDIPGPGTHTGKGYDWVRIQEIKSINEGECQILAIIVRPCAHPLEKEGKTAHFLKDTATSTFIVKRNGVRITAEEHGRNEVPNTETGSVYDKGRNFIVGMAGKLGLSYPQWKSLVKGLLKD</sequence>
<proteinExistence type="predicted"/>
<reference evidence="1 2" key="1">
    <citation type="submission" date="2020-08" db="EMBL/GenBank/DDBJ databases">
        <title>Genome sequence of Pedobacter roseus KACC 11594T.</title>
        <authorList>
            <person name="Hyun D.-W."/>
            <person name="Bae J.-W."/>
        </authorList>
    </citation>
    <scope>NUCLEOTIDE SEQUENCE [LARGE SCALE GENOMIC DNA]</scope>
    <source>
        <strain evidence="1 2">KACC 11594</strain>
    </source>
</reference>
<name>A0A7G9QNY6_9SPHI</name>
<organism evidence="1 2">
    <name type="scientific">Pedobacter roseus</name>
    <dbReference type="NCBI Taxonomy" id="336820"/>
    <lineage>
        <taxon>Bacteria</taxon>
        <taxon>Pseudomonadati</taxon>
        <taxon>Bacteroidota</taxon>
        <taxon>Sphingobacteriia</taxon>
        <taxon>Sphingobacteriales</taxon>
        <taxon>Sphingobacteriaceae</taxon>
        <taxon>Pedobacter</taxon>
    </lineage>
</organism>
<keyword evidence="2" id="KW-1185">Reference proteome</keyword>
<dbReference type="KEGG" id="proe:H9L23_12015"/>
<evidence type="ECO:0000313" key="2">
    <source>
        <dbReference type="Proteomes" id="UP000515806"/>
    </source>
</evidence>
<dbReference type="AlphaFoldDB" id="A0A7G9QNY6"/>
<dbReference type="Proteomes" id="UP000515806">
    <property type="component" value="Chromosome"/>
</dbReference>
<dbReference type="EMBL" id="CP060723">
    <property type="protein sequence ID" value="QNN45061.1"/>
    <property type="molecule type" value="Genomic_DNA"/>
</dbReference>
<accession>A0A7G9QNY6</accession>
<gene>
    <name evidence="1" type="ORF">H9L23_12015</name>
</gene>
<evidence type="ECO:0000313" key="1">
    <source>
        <dbReference type="EMBL" id="QNN45061.1"/>
    </source>
</evidence>
<protein>
    <submittedName>
        <fullName evidence="1">Uncharacterized protein</fullName>
    </submittedName>
</protein>